<keyword evidence="1" id="KW-0175">Coiled coil</keyword>
<comment type="caution">
    <text evidence="3">The sequence shown here is derived from an EMBL/GenBank/DDBJ whole genome shotgun (WGS) entry which is preliminary data.</text>
</comment>
<organism evidence="3 4">
    <name type="scientific">Effusibacillus consociatus</name>
    <dbReference type="NCBI Taxonomy" id="1117041"/>
    <lineage>
        <taxon>Bacteria</taxon>
        <taxon>Bacillati</taxon>
        <taxon>Bacillota</taxon>
        <taxon>Bacilli</taxon>
        <taxon>Bacillales</taxon>
        <taxon>Alicyclobacillaceae</taxon>
        <taxon>Effusibacillus</taxon>
    </lineage>
</organism>
<feature type="coiled-coil region" evidence="1">
    <location>
        <begin position="426"/>
        <end position="500"/>
    </location>
</feature>
<proteinExistence type="predicted"/>
<dbReference type="EMBL" id="JBHSHC010000006">
    <property type="protein sequence ID" value="MFC4765906.1"/>
    <property type="molecule type" value="Genomic_DNA"/>
</dbReference>
<keyword evidence="3" id="KW-0067">ATP-binding</keyword>
<accession>A0ABV9PVD3</accession>
<evidence type="ECO:0000313" key="3">
    <source>
        <dbReference type="EMBL" id="MFC4765906.1"/>
    </source>
</evidence>
<feature type="domain" description="Rad50/SbcC-type AAA" evidence="2">
    <location>
        <begin position="5"/>
        <end position="236"/>
    </location>
</feature>
<dbReference type="PANTHER" id="PTHR41259:SF1">
    <property type="entry name" value="DOUBLE-STRAND BREAK REPAIR RAD50 ATPASE, PUTATIVE-RELATED"/>
    <property type="match status" value="1"/>
</dbReference>
<sequence>MRIDRLEIHGFGKYQNYTLDLKDGLQVIYGPNEAGKTTLQSFVLAMLFGMKKPGKKRTVYTEEHSRYMPWQGEVYGGVLECTINGQSYRIERSFLKNREDCRIYLAHTGEDITNEFPEDARKERLFLQSLLGIDELMFKNSLCLGEGLRAEWDEWRREAAPKLISGSFLQTADQALIQKAEAVIAQKIEEIGTERAESKPLGQAVAKQQQIKLAIGKEEANEAAGKELCEELERIHGECKEKETSLALRKIELAGHIHSLLKNLELEKSPSEAAATSLNAEDCSFPADFSQEQFQEIRGTLYRRVESCRSLFQERATFVERLESLRPDPDSIGFAARYKQIAEPDLQRIEELDQKLTDDFRNEPVNPEGNEGKVSGWNSSLLLSGVGAILAGGFLTLLGYRAIGIAAAAVGIVLSVASRVAGRNKIRKYQILIKQQQEQKQAEIEKWETELIELLKRFDADTPRQARARWQQILQTRERLSGLEQQMEWVSSEVRKTEERLQAELATVERVFRESGIFDANYQVHLDVDADELELAVEEWETKAKQLLQQIDFLQRISGIQQEISRWQKRLEELDVANDLIRLPDTPLNPRQLEEELRSLEQDERVYLADFARVKELEGRLQSIRQGRVNLVALGRELDYWREQAAKWSAAREALETTKAAFEEIRIALYREQAPRLVQKVSGLAEIFTGGRYSNLRVDGQLDVRVTSPDSGYTYEMSGLSKGTADQLSFALALAVAESVIEEGDRLPLLIDEPFLHYDDQRLEKTMQYLLTKSSQRQILFFTHRTLDMALLRRIRGDGLVVHHL</sequence>
<keyword evidence="4" id="KW-1185">Reference proteome</keyword>
<protein>
    <submittedName>
        <fullName evidence="3">ATP-binding protein</fullName>
    </submittedName>
</protein>
<dbReference type="PANTHER" id="PTHR41259">
    <property type="entry name" value="DOUBLE-STRAND BREAK REPAIR RAD50 ATPASE, PUTATIVE-RELATED"/>
    <property type="match status" value="1"/>
</dbReference>
<dbReference type="Proteomes" id="UP001596002">
    <property type="component" value="Unassembled WGS sequence"/>
</dbReference>
<dbReference type="InterPro" id="IPR027417">
    <property type="entry name" value="P-loop_NTPase"/>
</dbReference>
<dbReference type="Gene3D" id="3.40.50.300">
    <property type="entry name" value="P-loop containing nucleotide triphosphate hydrolases"/>
    <property type="match status" value="2"/>
</dbReference>
<dbReference type="RefSeq" id="WP_380023490.1">
    <property type="nucleotide sequence ID" value="NZ_JBHSHC010000006.1"/>
</dbReference>
<feature type="coiled-coil region" evidence="1">
    <location>
        <begin position="530"/>
        <end position="577"/>
    </location>
</feature>
<evidence type="ECO:0000313" key="4">
    <source>
        <dbReference type="Proteomes" id="UP001596002"/>
    </source>
</evidence>
<dbReference type="Pfam" id="PF13476">
    <property type="entry name" value="AAA_23"/>
    <property type="match status" value="1"/>
</dbReference>
<gene>
    <name evidence="3" type="ORF">ACFO8Q_00600</name>
</gene>
<evidence type="ECO:0000256" key="1">
    <source>
        <dbReference type="SAM" id="Coils"/>
    </source>
</evidence>
<dbReference type="GO" id="GO:0005524">
    <property type="term" value="F:ATP binding"/>
    <property type="evidence" value="ECO:0007669"/>
    <property type="project" value="UniProtKB-KW"/>
</dbReference>
<dbReference type="InterPro" id="IPR038729">
    <property type="entry name" value="Rad50/SbcC_AAA"/>
</dbReference>
<name>A0ABV9PVD3_9BACL</name>
<evidence type="ECO:0000259" key="2">
    <source>
        <dbReference type="Pfam" id="PF13476"/>
    </source>
</evidence>
<dbReference type="SUPFAM" id="SSF52540">
    <property type="entry name" value="P-loop containing nucleoside triphosphate hydrolases"/>
    <property type="match status" value="1"/>
</dbReference>
<reference evidence="4" key="1">
    <citation type="journal article" date="2019" name="Int. J. Syst. Evol. Microbiol.">
        <title>The Global Catalogue of Microorganisms (GCM) 10K type strain sequencing project: providing services to taxonomists for standard genome sequencing and annotation.</title>
        <authorList>
            <consortium name="The Broad Institute Genomics Platform"/>
            <consortium name="The Broad Institute Genome Sequencing Center for Infectious Disease"/>
            <person name="Wu L."/>
            <person name="Ma J."/>
        </authorList>
    </citation>
    <scope>NUCLEOTIDE SEQUENCE [LARGE SCALE GENOMIC DNA]</scope>
    <source>
        <strain evidence="4">WYCCWR 12678</strain>
    </source>
</reference>
<keyword evidence="3" id="KW-0547">Nucleotide-binding</keyword>